<keyword evidence="10" id="KW-1185">Reference proteome</keyword>
<dbReference type="EMBL" id="PYGJ01000002">
    <property type="protein sequence ID" value="PSL21026.1"/>
    <property type="molecule type" value="Genomic_DNA"/>
</dbReference>
<comment type="similarity">
    <text evidence="2">Belongs to the outer membrane factor (OMF) (TC 1.B.17) family.</text>
</comment>
<dbReference type="Proteomes" id="UP000240418">
    <property type="component" value="Unassembled WGS sequence"/>
</dbReference>
<name>A0A2P8FH38_9RHOB</name>
<keyword evidence="3" id="KW-0813">Transport</keyword>
<dbReference type="InterPro" id="IPR051906">
    <property type="entry name" value="TolC-like"/>
</dbReference>
<evidence type="ECO:0000256" key="5">
    <source>
        <dbReference type="ARBA" id="ARBA00022692"/>
    </source>
</evidence>
<dbReference type="PANTHER" id="PTHR30026">
    <property type="entry name" value="OUTER MEMBRANE PROTEIN TOLC"/>
    <property type="match status" value="1"/>
</dbReference>
<feature type="coiled-coil region" evidence="8">
    <location>
        <begin position="158"/>
        <end position="209"/>
    </location>
</feature>
<evidence type="ECO:0000256" key="1">
    <source>
        <dbReference type="ARBA" id="ARBA00004442"/>
    </source>
</evidence>
<dbReference type="SUPFAM" id="SSF56954">
    <property type="entry name" value="Outer membrane efflux proteins (OEP)"/>
    <property type="match status" value="1"/>
</dbReference>
<keyword evidence="5" id="KW-0812">Transmembrane</keyword>
<dbReference type="InterPro" id="IPR003423">
    <property type="entry name" value="OMP_efflux"/>
</dbReference>
<evidence type="ECO:0000256" key="2">
    <source>
        <dbReference type="ARBA" id="ARBA00007613"/>
    </source>
</evidence>
<evidence type="ECO:0000313" key="9">
    <source>
        <dbReference type="EMBL" id="PSL21026.1"/>
    </source>
</evidence>
<organism evidence="9 10">
    <name type="scientific">Shimia abyssi</name>
    <dbReference type="NCBI Taxonomy" id="1662395"/>
    <lineage>
        <taxon>Bacteria</taxon>
        <taxon>Pseudomonadati</taxon>
        <taxon>Pseudomonadota</taxon>
        <taxon>Alphaproteobacteria</taxon>
        <taxon>Rhodobacterales</taxon>
        <taxon>Roseobacteraceae</taxon>
    </lineage>
</organism>
<evidence type="ECO:0000256" key="8">
    <source>
        <dbReference type="SAM" id="Coils"/>
    </source>
</evidence>
<accession>A0A2P8FH38</accession>
<proteinExistence type="inferred from homology"/>
<keyword evidence="6" id="KW-0472">Membrane</keyword>
<keyword evidence="7" id="KW-0998">Cell outer membrane</keyword>
<evidence type="ECO:0000313" key="10">
    <source>
        <dbReference type="Proteomes" id="UP000240418"/>
    </source>
</evidence>
<dbReference type="InterPro" id="IPR010130">
    <property type="entry name" value="T1SS_OMP_TolC"/>
</dbReference>
<dbReference type="NCBIfam" id="TIGR01844">
    <property type="entry name" value="type_I_sec_TolC"/>
    <property type="match status" value="1"/>
</dbReference>
<evidence type="ECO:0000256" key="3">
    <source>
        <dbReference type="ARBA" id="ARBA00022448"/>
    </source>
</evidence>
<dbReference type="GO" id="GO:0015562">
    <property type="term" value="F:efflux transmembrane transporter activity"/>
    <property type="evidence" value="ECO:0007669"/>
    <property type="project" value="InterPro"/>
</dbReference>
<sequence length="471" mass="50841">MFYDIHKAIRTGFLVLSASVGLSVNVQAQTLPDALAEAYYHSGLLQQNRALLRAADEDVAATLALLRPVISWFGEVGHLNSGVRSAATASTRYNSTQNAAIGLSFDLLLFDNGGTKLAVDASKETVLATRQSLISVEQFVLFDAVQSFMFVVRDEEIVLLRQNNLRVLERELQAARDRFEVGEVTRTDVALAEARLEGARAELSAAQGDLATSQEFYAAAIGSRPGRLVSPSQLPYTARSVEDAKAVAIRSHPDMVRIQHEISAAELNVMRAKSDMGPTISLTGRLATDQEFGSDNFSNSSSIGFSFSGPIYAGGRLSALTRQAMAQRDAVRASLHVTRHSIRQQAGSSWATLIAAGAAITSSERQVDAARIAFEGVREEAKLGARTTLDVLTAEQDLLDAEANLISAQATQVIAAYAVLSSMGLLTVDHLNLRVEQYDPEAYYNLVKDAPAVNTKRGQQLDKVLKSLGKE</sequence>
<keyword evidence="8" id="KW-0175">Coiled coil</keyword>
<comment type="subcellular location">
    <subcellularLocation>
        <location evidence="1">Cell outer membrane</location>
    </subcellularLocation>
</comment>
<dbReference type="PANTHER" id="PTHR30026:SF22">
    <property type="entry name" value="OUTER MEMBRANE EFFLUX PROTEIN"/>
    <property type="match status" value="1"/>
</dbReference>
<evidence type="ECO:0000256" key="4">
    <source>
        <dbReference type="ARBA" id="ARBA00022452"/>
    </source>
</evidence>
<protein>
    <submittedName>
        <fullName evidence="9">Outer membrane protein</fullName>
    </submittedName>
</protein>
<gene>
    <name evidence="9" type="ORF">CLV88_102145</name>
</gene>
<comment type="caution">
    <text evidence="9">The sequence shown here is derived from an EMBL/GenBank/DDBJ whole genome shotgun (WGS) entry which is preliminary data.</text>
</comment>
<dbReference type="AlphaFoldDB" id="A0A2P8FH38"/>
<dbReference type="Gene3D" id="1.20.1600.10">
    <property type="entry name" value="Outer membrane efflux proteins (OEP)"/>
    <property type="match status" value="1"/>
</dbReference>
<evidence type="ECO:0000256" key="6">
    <source>
        <dbReference type="ARBA" id="ARBA00023136"/>
    </source>
</evidence>
<dbReference type="GO" id="GO:1990281">
    <property type="term" value="C:efflux pump complex"/>
    <property type="evidence" value="ECO:0007669"/>
    <property type="project" value="TreeGrafter"/>
</dbReference>
<reference evidence="9 10" key="1">
    <citation type="submission" date="2018-03" db="EMBL/GenBank/DDBJ databases">
        <title>Genomic Encyclopedia of Archaeal and Bacterial Type Strains, Phase II (KMG-II): from individual species to whole genera.</title>
        <authorList>
            <person name="Goeker M."/>
        </authorList>
    </citation>
    <scope>NUCLEOTIDE SEQUENCE [LARGE SCALE GENOMIC DNA]</scope>
    <source>
        <strain evidence="9 10">DSM 100673</strain>
    </source>
</reference>
<dbReference type="GO" id="GO:0015288">
    <property type="term" value="F:porin activity"/>
    <property type="evidence" value="ECO:0007669"/>
    <property type="project" value="TreeGrafter"/>
</dbReference>
<dbReference type="GO" id="GO:0009279">
    <property type="term" value="C:cell outer membrane"/>
    <property type="evidence" value="ECO:0007669"/>
    <property type="project" value="UniProtKB-SubCell"/>
</dbReference>
<keyword evidence="4" id="KW-1134">Transmembrane beta strand</keyword>
<dbReference type="RefSeq" id="WP_106607231.1">
    <property type="nucleotide sequence ID" value="NZ_PYGJ01000002.1"/>
</dbReference>
<dbReference type="Pfam" id="PF02321">
    <property type="entry name" value="OEP"/>
    <property type="match status" value="2"/>
</dbReference>
<evidence type="ECO:0000256" key="7">
    <source>
        <dbReference type="ARBA" id="ARBA00023237"/>
    </source>
</evidence>
<dbReference type="OrthoDB" id="9789368at2"/>